<organism evidence="6">
    <name type="scientific">uncultured Desulfobacteraceae bacterium</name>
    <dbReference type="NCBI Taxonomy" id="218296"/>
    <lineage>
        <taxon>Bacteria</taxon>
        <taxon>Pseudomonadati</taxon>
        <taxon>Thermodesulfobacteriota</taxon>
        <taxon>Desulfobacteria</taxon>
        <taxon>Desulfobacterales</taxon>
        <taxon>Desulfobacteraceae</taxon>
        <taxon>environmental samples</taxon>
    </lineage>
</organism>
<dbReference type="Pfam" id="PF01170">
    <property type="entry name" value="UPF0020"/>
    <property type="match status" value="1"/>
</dbReference>
<dbReference type="Gene3D" id="3.40.50.150">
    <property type="entry name" value="Vaccinia Virus protein VP39"/>
    <property type="match status" value="1"/>
</dbReference>
<reference evidence="6" key="1">
    <citation type="submission" date="2019-01" db="EMBL/GenBank/DDBJ databases">
        <authorList>
            <consortium name="Genoscope - CEA"/>
            <person name="William W."/>
        </authorList>
    </citation>
    <scope>NUCLEOTIDE SEQUENCE</scope>
    <source>
        <strain evidence="6">CR-1</strain>
    </source>
</reference>
<dbReference type="SUPFAM" id="SSF53335">
    <property type="entry name" value="S-adenosyl-L-methionine-dependent methyltransferases"/>
    <property type="match status" value="1"/>
</dbReference>
<dbReference type="InterPro" id="IPR000241">
    <property type="entry name" value="RlmKL-like_Mtase"/>
</dbReference>
<dbReference type="PANTHER" id="PTHR47313">
    <property type="entry name" value="RIBOSOMAL RNA LARGE SUBUNIT METHYLTRANSFERASE K/L"/>
    <property type="match status" value="1"/>
</dbReference>
<evidence type="ECO:0000256" key="2">
    <source>
        <dbReference type="ARBA" id="ARBA00022679"/>
    </source>
</evidence>
<dbReference type="CDD" id="cd11715">
    <property type="entry name" value="THUMP_AdoMetMT"/>
    <property type="match status" value="1"/>
</dbReference>
<protein>
    <submittedName>
        <fullName evidence="6">RNA methyltransferase</fullName>
    </submittedName>
</protein>
<dbReference type="PANTHER" id="PTHR47313:SF1">
    <property type="entry name" value="RIBOSOMAL RNA LARGE SUBUNIT METHYLTRANSFERASE K_L"/>
    <property type="match status" value="1"/>
</dbReference>
<keyword evidence="3" id="KW-0694">RNA-binding</keyword>
<dbReference type="GO" id="GO:0008990">
    <property type="term" value="F:rRNA (guanine-N2-)-methyltransferase activity"/>
    <property type="evidence" value="ECO:0007669"/>
    <property type="project" value="TreeGrafter"/>
</dbReference>
<dbReference type="SMART" id="SM00981">
    <property type="entry name" value="THUMP"/>
    <property type="match status" value="1"/>
</dbReference>
<dbReference type="PROSITE" id="PS51165">
    <property type="entry name" value="THUMP"/>
    <property type="match status" value="1"/>
</dbReference>
<feature type="compositionally biased region" description="Basic residues" evidence="4">
    <location>
        <begin position="7"/>
        <end position="16"/>
    </location>
</feature>
<dbReference type="EMBL" id="CAACVI010000023">
    <property type="protein sequence ID" value="VEN74298.1"/>
    <property type="molecule type" value="Genomic_DNA"/>
</dbReference>
<dbReference type="Pfam" id="PF22020">
    <property type="entry name" value="RlmL_1st"/>
    <property type="match status" value="1"/>
</dbReference>
<dbReference type="GO" id="GO:0070043">
    <property type="term" value="F:rRNA (guanine-N7-)-methyltransferase activity"/>
    <property type="evidence" value="ECO:0007669"/>
    <property type="project" value="TreeGrafter"/>
</dbReference>
<accession>A0A484HJ84</accession>
<dbReference type="GO" id="GO:0003723">
    <property type="term" value="F:RNA binding"/>
    <property type="evidence" value="ECO:0007669"/>
    <property type="project" value="UniProtKB-UniRule"/>
</dbReference>
<keyword evidence="1 6" id="KW-0489">Methyltransferase</keyword>
<evidence type="ECO:0000313" key="6">
    <source>
        <dbReference type="EMBL" id="VEN74298.1"/>
    </source>
</evidence>
<sequence>MLSNPRGNHRLRKKPPPKTYPYQENRRYFAQVADGLKEAAADELSELGADDVRPEFSGIYFKADPPALYRINYLSRLLSRCLAPLKSFDCPDDDILYQEVKKIQWEDFFSRGRTFAVSGNVSDSGISHSKYASLRVKDAVADYFREKTGQRPDVSPKNPNIQLNIHIRKDRAVLSLDTSGAALHKRGYREETVSAPMRETVAAAIIRYSGWDGSVPLYDPLCGSGTLLCEALMRQAHIPPGIFRSRFGFECLPDFNRDVWKQVKKEADGQIREAPAGLIAGSDVSSEAVRAARTNLMGLHHGNKVGVERADFLTLSPLKNHVITTNPPYGIRMGKDRNLGMFYKKFGDFLKQKCKGSVAFIYFGERKFIKNMGLKASWKKPIKAGGLDGRLVKYEMR</sequence>
<evidence type="ECO:0000256" key="4">
    <source>
        <dbReference type="SAM" id="MobiDB-lite"/>
    </source>
</evidence>
<dbReference type="AlphaFoldDB" id="A0A484HJ84"/>
<evidence type="ECO:0000256" key="3">
    <source>
        <dbReference type="PROSITE-ProRule" id="PRU00529"/>
    </source>
</evidence>
<proteinExistence type="predicted"/>
<feature type="region of interest" description="Disordered" evidence="4">
    <location>
        <begin position="1"/>
        <end position="21"/>
    </location>
</feature>
<keyword evidence="2 6" id="KW-0808">Transferase</keyword>
<evidence type="ECO:0000256" key="1">
    <source>
        <dbReference type="ARBA" id="ARBA00022603"/>
    </source>
</evidence>
<dbReference type="Gene3D" id="3.30.2130.30">
    <property type="match status" value="1"/>
</dbReference>
<name>A0A484HJ84_9BACT</name>
<dbReference type="Pfam" id="PF02926">
    <property type="entry name" value="THUMP"/>
    <property type="match status" value="1"/>
</dbReference>
<gene>
    <name evidence="6" type="ORF">EPICR_30233</name>
</gene>
<feature type="domain" description="THUMP" evidence="5">
    <location>
        <begin position="67"/>
        <end position="178"/>
    </location>
</feature>
<dbReference type="InterPro" id="IPR054170">
    <property type="entry name" value="RlmL_1st"/>
</dbReference>
<dbReference type="InterPro" id="IPR029063">
    <property type="entry name" value="SAM-dependent_MTases_sf"/>
</dbReference>
<dbReference type="InterPro" id="IPR004114">
    <property type="entry name" value="THUMP_dom"/>
</dbReference>
<evidence type="ECO:0000259" key="5">
    <source>
        <dbReference type="PROSITE" id="PS51165"/>
    </source>
</evidence>